<dbReference type="AlphaFoldDB" id="E3T6H4"/>
<evidence type="ECO:0000259" key="6">
    <source>
        <dbReference type="PROSITE" id="PS51192"/>
    </source>
</evidence>
<keyword evidence="1" id="KW-0547">Nucleotide-binding</keyword>
<dbReference type="PIRSF" id="PIRSF005496">
    <property type="entry name" value="ATP_hel_hrpB"/>
    <property type="match status" value="1"/>
</dbReference>
<evidence type="ECO:0000256" key="2">
    <source>
        <dbReference type="ARBA" id="ARBA00022801"/>
    </source>
</evidence>
<evidence type="ECO:0000256" key="5">
    <source>
        <dbReference type="SAM" id="MobiDB-lite"/>
    </source>
</evidence>
<evidence type="ECO:0000259" key="7">
    <source>
        <dbReference type="PROSITE" id="PS51194"/>
    </source>
</evidence>
<dbReference type="InterPro" id="IPR010225">
    <property type="entry name" value="HrpB"/>
</dbReference>
<feature type="domain" description="Helicase C-terminal" evidence="7">
    <location>
        <begin position="175"/>
        <end position="337"/>
    </location>
</feature>
<feature type="region of interest" description="Disordered" evidence="5">
    <location>
        <begin position="774"/>
        <end position="797"/>
    </location>
</feature>
<proteinExistence type="predicted"/>
<evidence type="ECO:0000256" key="3">
    <source>
        <dbReference type="ARBA" id="ARBA00022806"/>
    </source>
</evidence>
<dbReference type="InterPro" id="IPR013689">
    <property type="entry name" value="RNA_helicase_ATP-dep_HrpB_C"/>
</dbReference>
<dbReference type="InterPro" id="IPR011545">
    <property type="entry name" value="DEAD/DEAH_box_helicase_dom"/>
</dbReference>
<name>E3T6H4_9BACT</name>
<dbReference type="SMART" id="SM00487">
    <property type="entry name" value="DEXDc"/>
    <property type="match status" value="1"/>
</dbReference>
<dbReference type="SMART" id="SM00847">
    <property type="entry name" value="HA2"/>
    <property type="match status" value="1"/>
</dbReference>
<organism evidence="8">
    <name type="scientific">uncultured bacterium 59</name>
    <dbReference type="NCBI Taxonomy" id="698390"/>
    <lineage>
        <taxon>Bacteria</taxon>
        <taxon>environmental samples</taxon>
    </lineage>
</organism>
<keyword evidence="4" id="KW-0067">ATP-binding</keyword>
<dbReference type="InterPro" id="IPR007502">
    <property type="entry name" value="Helicase-assoc_dom"/>
</dbReference>
<sequence length="797" mass="86598">MRRSRAAVVTAAPGAGKTTRVPAALVDDGPVLLLQPRRVAARAIAARIAGERGWTIGDEVGWQIRGEHRFGKNTRLLVATEGVLTARLQHDPLLSDFRTIVLDEFHERSIHADLAIALARQAWRARDDLRIVIMSATIDAAMIAAFLDNCPVVDVPGRMFSIDVAYAPGQPIADAVGELLGATPGHVLCFLPGAFEIRRTIADLERRLSGQPVDVVPLYGSLDAREQDAALRESARRRVIVATNIAETSVTVPGVTAVVDSGLHKVARYDADRGVDSLDVERITQDAADQRAGRAGRVAPGVVRRLWDARDRLRPHREPDIHRVDLASAALDVIAWGGDPRSFEWFDPPREEALSAALTLLARLDLVAAGRLTAAGRQAVRLPLHPRLARMVMAAGGAREIAQACALISERHFLQPRTAATTSDLLSAIDDWRNVPPHVQHAAEEIHHIADRGLRIADSKAADQSSQSAINPPSAMTESAFRRAILSGYPDRVAQRRDPRSPRVRLSSGAGAVIAPESGVVDGEFLVAVDVHAARPPGTAGADPRVGPARRSIPARQKAPADPHEARIRLATRVEREWLVPTGAELVHRFDRESGTVKAFAIDRYDALVLAERPVAVDPTIAAPLLAAAWLERGPRDADRECLRRLRFAGRDVDVAALVHQAATSVRSLDALHVERALPADVIGALDRDAPVTIAVPSGRSVKLEYGDDGSVSASVKLQELFGLAETPRIGPRKEPVLLALLAPNGRPVQVTRDLRSFWDRTYPEVRKELRGRYPKHPWPDDPWNATPTARATKRHG</sequence>
<dbReference type="PANTHER" id="PTHR43519:SF1">
    <property type="entry name" value="ATP-DEPENDENT RNA HELICASE HRPB"/>
    <property type="match status" value="1"/>
</dbReference>
<dbReference type="SUPFAM" id="SSF52540">
    <property type="entry name" value="P-loop containing nucleoside triphosphate hydrolases"/>
    <property type="match status" value="1"/>
</dbReference>
<feature type="region of interest" description="Disordered" evidence="5">
    <location>
        <begin position="536"/>
        <end position="564"/>
    </location>
</feature>
<keyword evidence="3 8" id="KW-0347">Helicase</keyword>
<dbReference type="CDD" id="cd18791">
    <property type="entry name" value="SF2_C_RHA"/>
    <property type="match status" value="1"/>
</dbReference>
<dbReference type="Gene3D" id="1.20.120.1080">
    <property type="match status" value="1"/>
</dbReference>
<evidence type="ECO:0000256" key="1">
    <source>
        <dbReference type="ARBA" id="ARBA00022741"/>
    </source>
</evidence>
<dbReference type="Pfam" id="PF00271">
    <property type="entry name" value="Helicase_C"/>
    <property type="match status" value="1"/>
</dbReference>
<feature type="domain" description="Helicase ATP-binding" evidence="6">
    <location>
        <begin position="1"/>
        <end position="156"/>
    </location>
</feature>
<dbReference type="Pfam" id="PF00270">
    <property type="entry name" value="DEAD"/>
    <property type="match status" value="1"/>
</dbReference>
<reference evidence="8" key="2">
    <citation type="journal article" date="2010" name="Appl. Environ. Microbiol.">
        <title>Comparative analysis of acidobacterial genomic fragments from terrestrial and aquatic metagenomic libraries, with emphasis on acidobacteria subdivision 6.</title>
        <authorList>
            <person name="Kielak A.M."/>
            <person name="van Veen J.A."/>
            <person name="Kowalchuk G.A."/>
        </authorList>
    </citation>
    <scope>NUCLEOTIDE SEQUENCE</scope>
</reference>
<dbReference type="PANTHER" id="PTHR43519">
    <property type="entry name" value="ATP-DEPENDENT RNA HELICASE HRPB"/>
    <property type="match status" value="1"/>
</dbReference>
<dbReference type="Pfam" id="PF08482">
    <property type="entry name" value="HrpB_C"/>
    <property type="match status" value="1"/>
</dbReference>
<dbReference type="PROSITE" id="PS51194">
    <property type="entry name" value="HELICASE_CTER"/>
    <property type="match status" value="1"/>
</dbReference>
<evidence type="ECO:0000256" key="4">
    <source>
        <dbReference type="ARBA" id="ARBA00022840"/>
    </source>
</evidence>
<dbReference type="InterPro" id="IPR001650">
    <property type="entry name" value="Helicase_C-like"/>
</dbReference>
<dbReference type="GO" id="GO:0004386">
    <property type="term" value="F:helicase activity"/>
    <property type="evidence" value="ECO:0007669"/>
    <property type="project" value="UniProtKB-KW"/>
</dbReference>
<evidence type="ECO:0000313" key="8">
    <source>
        <dbReference type="EMBL" id="ADC35918.1"/>
    </source>
</evidence>
<dbReference type="EMBL" id="GU260704">
    <property type="protein sequence ID" value="ADC35918.1"/>
    <property type="molecule type" value="Genomic_DNA"/>
</dbReference>
<dbReference type="SMART" id="SM00490">
    <property type="entry name" value="HELICc"/>
    <property type="match status" value="1"/>
</dbReference>
<dbReference type="Gene3D" id="3.40.50.300">
    <property type="entry name" value="P-loop containing nucleotide triphosphate hydrolases"/>
    <property type="match status" value="2"/>
</dbReference>
<accession>E3T6H4</accession>
<dbReference type="CDD" id="cd17917">
    <property type="entry name" value="DEXHc_RHA-like"/>
    <property type="match status" value="1"/>
</dbReference>
<keyword evidence="2" id="KW-0378">Hydrolase</keyword>
<dbReference type="GO" id="GO:0005524">
    <property type="term" value="F:ATP binding"/>
    <property type="evidence" value="ECO:0007669"/>
    <property type="project" value="UniProtKB-KW"/>
</dbReference>
<dbReference type="GO" id="GO:0016787">
    <property type="term" value="F:hydrolase activity"/>
    <property type="evidence" value="ECO:0007669"/>
    <property type="project" value="UniProtKB-KW"/>
</dbReference>
<protein>
    <submittedName>
        <fullName evidence="8">ATP-dependent helicase HrpB</fullName>
    </submittedName>
</protein>
<dbReference type="GO" id="GO:0003676">
    <property type="term" value="F:nucleic acid binding"/>
    <property type="evidence" value="ECO:0007669"/>
    <property type="project" value="InterPro"/>
</dbReference>
<dbReference type="InterPro" id="IPR027417">
    <property type="entry name" value="P-loop_NTPase"/>
</dbReference>
<dbReference type="InterPro" id="IPR014001">
    <property type="entry name" value="Helicase_ATP-bd"/>
</dbReference>
<dbReference type="PROSITE" id="PS51192">
    <property type="entry name" value="HELICASE_ATP_BIND_1"/>
    <property type="match status" value="1"/>
</dbReference>
<reference evidence="8" key="1">
    <citation type="submission" date="2009-12" db="EMBL/GenBank/DDBJ databases">
        <authorList>
            <person name="Kielak A."/>
            <person name="van Veen J.A."/>
            <person name="Kowalchuk G.A."/>
        </authorList>
    </citation>
    <scope>NUCLEOTIDE SEQUENCE</scope>
</reference>